<dbReference type="Gene3D" id="1.20.120.550">
    <property type="entry name" value="Membrane associated eicosanoid/glutathione metabolism-like domain"/>
    <property type="match status" value="1"/>
</dbReference>
<dbReference type="EMBL" id="VSSS01000017">
    <property type="protein sequence ID" value="TYL96762.1"/>
    <property type="molecule type" value="Genomic_DNA"/>
</dbReference>
<keyword evidence="3 5" id="KW-1133">Transmembrane helix</keyword>
<keyword evidence="7" id="KW-1185">Reference proteome</keyword>
<dbReference type="InterPro" id="IPR001129">
    <property type="entry name" value="Membr-assoc_MAPEG"/>
</dbReference>
<dbReference type="InterPro" id="IPR023352">
    <property type="entry name" value="MAPEG-like_dom_sf"/>
</dbReference>
<comment type="caution">
    <text evidence="6">The sequence shown here is derived from an EMBL/GenBank/DDBJ whole genome shotgun (WGS) entry which is preliminary data.</text>
</comment>
<accession>A0A5D3KI89</accession>
<dbReference type="PANTHER" id="PTHR35814">
    <property type="match status" value="1"/>
</dbReference>
<keyword evidence="2 5" id="KW-0812">Transmembrane</keyword>
<dbReference type="GO" id="GO:0016020">
    <property type="term" value="C:membrane"/>
    <property type="evidence" value="ECO:0007669"/>
    <property type="project" value="UniProtKB-SubCell"/>
</dbReference>
<evidence type="ECO:0000256" key="4">
    <source>
        <dbReference type="ARBA" id="ARBA00023136"/>
    </source>
</evidence>
<evidence type="ECO:0000256" key="5">
    <source>
        <dbReference type="SAM" id="Phobius"/>
    </source>
</evidence>
<gene>
    <name evidence="6" type="ORF">FXB40_10615</name>
</gene>
<dbReference type="Proteomes" id="UP000324758">
    <property type="component" value="Unassembled WGS sequence"/>
</dbReference>
<organism evidence="6 7">
    <name type="scientific">Bradyrhizobium rifense</name>
    <dbReference type="NCBI Taxonomy" id="515499"/>
    <lineage>
        <taxon>Bacteria</taxon>
        <taxon>Pseudomonadati</taxon>
        <taxon>Pseudomonadota</taxon>
        <taxon>Alphaproteobacteria</taxon>
        <taxon>Hyphomicrobiales</taxon>
        <taxon>Nitrobacteraceae</taxon>
        <taxon>Bradyrhizobium</taxon>
    </lineage>
</organism>
<proteinExistence type="predicted"/>
<evidence type="ECO:0000313" key="7">
    <source>
        <dbReference type="Proteomes" id="UP000324758"/>
    </source>
</evidence>
<dbReference type="SUPFAM" id="SSF161084">
    <property type="entry name" value="MAPEG domain-like"/>
    <property type="match status" value="1"/>
</dbReference>
<dbReference type="PANTHER" id="PTHR35814:SF1">
    <property type="entry name" value="GLUTATHIONE S-TRANSFERASE-RELATED"/>
    <property type="match status" value="1"/>
</dbReference>
<feature type="transmembrane region" description="Helical" evidence="5">
    <location>
        <begin position="120"/>
        <end position="140"/>
    </location>
</feature>
<keyword evidence="6" id="KW-0808">Transferase</keyword>
<dbReference type="AlphaFoldDB" id="A0A5D3KI89"/>
<dbReference type="Pfam" id="PF01124">
    <property type="entry name" value="MAPEG"/>
    <property type="match status" value="1"/>
</dbReference>
<dbReference type="OrthoDB" id="7619858at2"/>
<reference evidence="6 7" key="1">
    <citation type="submission" date="2019-08" db="EMBL/GenBank/DDBJ databases">
        <title>Bradyrhizobium hipponensis sp. nov., a rhizobium isolated from a Lupinus angustifolius root nodule in Tunisia.</title>
        <authorList>
            <person name="Off K."/>
            <person name="Rejili M."/>
            <person name="Mars M."/>
            <person name="Brachmann A."/>
            <person name="Marin M."/>
        </authorList>
    </citation>
    <scope>NUCLEOTIDE SEQUENCE [LARGE SCALE GENOMIC DNA]</scope>
    <source>
        <strain evidence="6 7">CTAW71</strain>
    </source>
</reference>
<feature type="transmembrane region" description="Helical" evidence="5">
    <location>
        <begin position="15"/>
        <end position="33"/>
    </location>
</feature>
<name>A0A5D3KI89_9BRAD</name>
<evidence type="ECO:0000256" key="2">
    <source>
        <dbReference type="ARBA" id="ARBA00022692"/>
    </source>
</evidence>
<evidence type="ECO:0000256" key="3">
    <source>
        <dbReference type="ARBA" id="ARBA00022989"/>
    </source>
</evidence>
<dbReference type="GO" id="GO:0016740">
    <property type="term" value="F:transferase activity"/>
    <property type="evidence" value="ECO:0007669"/>
    <property type="project" value="UniProtKB-KW"/>
</dbReference>
<keyword evidence="4 5" id="KW-0472">Membrane</keyword>
<comment type="subcellular location">
    <subcellularLocation>
        <location evidence="1">Membrane</location>
    </subcellularLocation>
</comment>
<evidence type="ECO:0000313" key="6">
    <source>
        <dbReference type="EMBL" id="TYL96762.1"/>
    </source>
</evidence>
<sequence length="167" mass="17990">MSSGRLRMHVPTVTANYLAILALIYAALALQVIRLRRSNGAAFSDGGNASLRSAIRAHGNFMEYVPIITLMVAFLEMSGASALRIHLLMGGLVLSRLLHPLGMYATPGSLKFMICRGGSIFLTIGLLISTSLTILSRLPWAAVADEISDQAIATIEFLQVIHIILTL</sequence>
<evidence type="ECO:0000256" key="1">
    <source>
        <dbReference type="ARBA" id="ARBA00004370"/>
    </source>
</evidence>
<protein>
    <submittedName>
        <fullName evidence="6">Glutathione S-transferase</fullName>
    </submittedName>
</protein>